<dbReference type="AlphaFoldDB" id="A0A6A6DB52"/>
<sequence length="369" mass="42449">MERQRRSGVGVEGLLALSREMEGDDDAQHDVDLNILDFLEYKATQTVFQWRTGSNPHQSDLPGALVTMTDDWMTFIKHKHGRGSLNNQATFRSRLLQFVLMFTHRLNHDNTWTNDRALSEIRAQNKYRGSYWQETPHSPALRNPFDTYKEFPLSDGTLAENRHELASSLGMPESKRRWVTDLYGTPSLHSLLPLFIELTAARTAIGDGWETKPQWFQLAGQFMLQAVIEEYLRNGAFGEEPFNTIFAFGCPGRGVGSDEGADIRAMRILFCKENDSHEQVHGWARVKRQYINELLPQPGSSTTFLQAMESTKHRFPYTEFENTMLEFLMDLHNSLDKPDLVQVEQGEITINGNRLPETESREMFRRMGL</sequence>
<gene>
    <name evidence="1" type="ORF">K469DRAFT_724955</name>
</gene>
<evidence type="ECO:0000313" key="1">
    <source>
        <dbReference type="EMBL" id="KAF2174876.1"/>
    </source>
</evidence>
<evidence type="ECO:0000313" key="2">
    <source>
        <dbReference type="Proteomes" id="UP000800200"/>
    </source>
</evidence>
<keyword evidence="2" id="KW-1185">Reference proteome</keyword>
<reference evidence="1" key="1">
    <citation type="journal article" date="2020" name="Stud. Mycol.">
        <title>101 Dothideomycetes genomes: a test case for predicting lifestyles and emergence of pathogens.</title>
        <authorList>
            <person name="Haridas S."/>
            <person name="Albert R."/>
            <person name="Binder M."/>
            <person name="Bloem J."/>
            <person name="Labutti K."/>
            <person name="Salamov A."/>
            <person name="Andreopoulos B."/>
            <person name="Baker S."/>
            <person name="Barry K."/>
            <person name="Bills G."/>
            <person name="Bluhm B."/>
            <person name="Cannon C."/>
            <person name="Castanera R."/>
            <person name="Culley D."/>
            <person name="Daum C."/>
            <person name="Ezra D."/>
            <person name="Gonzalez J."/>
            <person name="Henrissat B."/>
            <person name="Kuo A."/>
            <person name="Liang C."/>
            <person name="Lipzen A."/>
            <person name="Lutzoni F."/>
            <person name="Magnuson J."/>
            <person name="Mondo S."/>
            <person name="Nolan M."/>
            <person name="Ohm R."/>
            <person name="Pangilinan J."/>
            <person name="Park H.-J."/>
            <person name="Ramirez L."/>
            <person name="Alfaro M."/>
            <person name="Sun H."/>
            <person name="Tritt A."/>
            <person name="Yoshinaga Y."/>
            <person name="Zwiers L.-H."/>
            <person name="Turgeon B."/>
            <person name="Goodwin S."/>
            <person name="Spatafora J."/>
            <person name="Crous P."/>
            <person name="Grigoriev I."/>
        </authorList>
    </citation>
    <scope>NUCLEOTIDE SEQUENCE</scope>
    <source>
        <strain evidence="1">CBS 207.26</strain>
    </source>
</reference>
<proteinExistence type="predicted"/>
<dbReference type="EMBL" id="ML994762">
    <property type="protein sequence ID" value="KAF2174876.1"/>
    <property type="molecule type" value="Genomic_DNA"/>
</dbReference>
<name>A0A6A6DB52_9PEZI</name>
<protein>
    <submittedName>
        <fullName evidence="1">Uncharacterized protein</fullName>
    </submittedName>
</protein>
<dbReference type="OrthoDB" id="4149149at2759"/>
<accession>A0A6A6DB52</accession>
<organism evidence="1 2">
    <name type="scientific">Zopfia rhizophila CBS 207.26</name>
    <dbReference type="NCBI Taxonomy" id="1314779"/>
    <lineage>
        <taxon>Eukaryota</taxon>
        <taxon>Fungi</taxon>
        <taxon>Dikarya</taxon>
        <taxon>Ascomycota</taxon>
        <taxon>Pezizomycotina</taxon>
        <taxon>Dothideomycetes</taxon>
        <taxon>Dothideomycetes incertae sedis</taxon>
        <taxon>Zopfiaceae</taxon>
        <taxon>Zopfia</taxon>
    </lineage>
</organism>
<dbReference type="Proteomes" id="UP000800200">
    <property type="component" value="Unassembled WGS sequence"/>
</dbReference>